<comment type="subcellular location">
    <subcellularLocation>
        <location evidence="1">Nucleus</location>
    </subcellularLocation>
</comment>
<dbReference type="FunFam" id="3.30.470.30:FF:000002">
    <property type="entry name" value="DNA ligase"/>
    <property type="match status" value="1"/>
</dbReference>
<evidence type="ECO:0000256" key="4">
    <source>
        <dbReference type="ARBA" id="ARBA00022618"/>
    </source>
</evidence>
<evidence type="ECO:0000256" key="8">
    <source>
        <dbReference type="ARBA" id="ARBA00022840"/>
    </source>
</evidence>
<dbReference type="Gene3D" id="3.30.470.30">
    <property type="entry name" value="DNA ligase/mRNA capping enzyme"/>
    <property type="match status" value="1"/>
</dbReference>
<evidence type="ECO:0000313" key="18">
    <source>
        <dbReference type="Proteomes" id="UP000031056"/>
    </source>
</evidence>
<dbReference type="SUPFAM" id="SSF50249">
    <property type="entry name" value="Nucleic acid-binding proteins"/>
    <property type="match status" value="1"/>
</dbReference>
<keyword evidence="9 14" id="KW-0233">DNA recombination</keyword>
<dbReference type="InterPro" id="IPR012340">
    <property type="entry name" value="NA-bd_OB-fold"/>
</dbReference>
<sequence length="589" mass="66785">MTGRVLFIDFCKVLERISLTSKRLEIQKILTDYLKDIHSNASEALVAVLYLSTATVYPEHFNIELGVGEGMLMGIVAEYTGKSIAGIKNEYSKEGDLGVVAMKYRVSQLFISQVQLDVQIVFDGLRRVAKEQGTKCVSVKKMIILGIMSKCSPLEAKYLVRLIEGKLKIGLALKTVLISLAGVFLEDMAYEVKSAFNRQPDIGRLAECIIEHGITGLRENFQVTPGIPLKPMLANSSNGITAAFKKVEGFEFICEYKYDGERIQIHKHRSKVETFSRNSENSTEKYPDLMEVYDVCSKDFIVDGEVVAYDINEKKILPFQTLTTRKRKRVDEKKIDVHVCVFVFDLIYFDGKSYVDEPLEKRRSILHNEFKQIEGKFCFAESMDCKKAEDVEQFFEKSVEGSFEGIMMKTLGTDAVYHPSQRSNKWIKIKKDYLENISDSLDLVVMGAYYGKGKRTGWYGGFLLGVYNDEEDKIESLCKIGTGFGDASLESIYEQLNNSLCTAPKNYVYKDSVKPDVWVEAKYVWEVKAAGISVSPIYCAGAMDGKGMSLRFPRFVRERRDKEVKDASTSAHIRQMYLDANVEDSEEMF</sequence>
<keyword evidence="4" id="KW-0132">Cell division</keyword>
<accession>A0A0B2UMW7</accession>
<dbReference type="Gene3D" id="2.40.50.140">
    <property type="entry name" value="Nucleic acid-binding proteins"/>
    <property type="match status" value="1"/>
</dbReference>
<evidence type="ECO:0000256" key="6">
    <source>
        <dbReference type="ARBA" id="ARBA00022741"/>
    </source>
</evidence>
<evidence type="ECO:0000256" key="5">
    <source>
        <dbReference type="ARBA" id="ARBA00022705"/>
    </source>
</evidence>
<dbReference type="Gene3D" id="1.10.3260.10">
    <property type="entry name" value="DNA ligase, ATP-dependent, N-terminal domain"/>
    <property type="match status" value="1"/>
</dbReference>
<dbReference type="PANTHER" id="PTHR45674">
    <property type="entry name" value="DNA LIGASE 1/3 FAMILY MEMBER"/>
    <property type="match status" value="1"/>
</dbReference>
<dbReference type="VEuPathDB" id="MicrosporidiaDB:M896_021180"/>
<feature type="domain" description="ATP-dependent DNA ligase family profile" evidence="16">
    <location>
        <begin position="332"/>
        <end position="468"/>
    </location>
</feature>
<reference evidence="17 18" key="1">
    <citation type="journal article" date="2014" name="MBio">
        <title>The Ordospora colligata genome; evolution of extreme reduction in microsporidia and host-to-parasite horizontal gene transfer.</title>
        <authorList>
            <person name="Pombert J.-F."/>
            <person name="Haag K.L."/>
            <person name="Beidas S."/>
            <person name="Ebert D."/>
            <person name="Keeling P.J."/>
        </authorList>
    </citation>
    <scope>NUCLEOTIDE SEQUENCE [LARGE SCALE GENOMIC DNA]</scope>
    <source>
        <strain evidence="17 18">OC4</strain>
    </source>
</reference>
<dbReference type="GO" id="GO:0006310">
    <property type="term" value="P:DNA recombination"/>
    <property type="evidence" value="ECO:0007669"/>
    <property type="project" value="UniProtKB-KW"/>
</dbReference>
<keyword evidence="6 14" id="KW-0547">Nucleotide-binding</keyword>
<dbReference type="GO" id="GO:0071897">
    <property type="term" value="P:DNA biosynthetic process"/>
    <property type="evidence" value="ECO:0007669"/>
    <property type="project" value="InterPro"/>
</dbReference>
<dbReference type="InterPro" id="IPR012310">
    <property type="entry name" value="DNA_ligase_ATP-dep_cent"/>
</dbReference>
<evidence type="ECO:0000256" key="15">
    <source>
        <dbReference type="RuleBase" id="RU004196"/>
    </source>
</evidence>
<evidence type="ECO:0000256" key="3">
    <source>
        <dbReference type="ARBA" id="ARBA00022598"/>
    </source>
</evidence>
<keyword evidence="5" id="KW-0235">DNA replication</keyword>
<keyword evidence="12" id="KW-0131">Cell cycle</keyword>
<dbReference type="EC" id="6.5.1.1" evidence="14"/>
<dbReference type="Pfam" id="PF04675">
    <property type="entry name" value="DNA_ligase_A_N"/>
    <property type="match status" value="1"/>
</dbReference>
<evidence type="ECO:0000256" key="14">
    <source>
        <dbReference type="RuleBase" id="RU000617"/>
    </source>
</evidence>
<dbReference type="GO" id="GO:0005524">
    <property type="term" value="F:ATP binding"/>
    <property type="evidence" value="ECO:0007669"/>
    <property type="project" value="UniProtKB-KW"/>
</dbReference>
<dbReference type="CDD" id="cd07969">
    <property type="entry name" value="OBF_DNA_ligase_I"/>
    <property type="match status" value="1"/>
</dbReference>
<keyword evidence="18" id="KW-1185">Reference proteome</keyword>
<keyword evidence="11" id="KW-0539">Nucleus</keyword>
<dbReference type="SUPFAM" id="SSF117018">
    <property type="entry name" value="ATP-dependent DNA ligase DNA-binding domain"/>
    <property type="match status" value="1"/>
</dbReference>
<dbReference type="GO" id="GO:0051301">
    <property type="term" value="P:cell division"/>
    <property type="evidence" value="ECO:0007669"/>
    <property type="project" value="UniProtKB-KW"/>
</dbReference>
<gene>
    <name evidence="17" type="ORF">M896_021180</name>
</gene>
<dbReference type="SUPFAM" id="SSF56091">
    <property type="entry name" value="DNA ligase/mRNA capping enzyme, catalytic domain"/>
    <property type="match status" value="1"/>
</dbReference>
<name>A0A0B2UMW7_9MICR</name>
<dbReference type="PANTHER" id="PTHR45674:SF4">
    <property type="entry name" value="DNA LIGASE 1"/>
    <property type="match status" value="1"/>
</dbReference>
<dbReference type="InterPro" id="IPR012309">
    <property type="entry name" value="DNA_ligase_ATP-dep_C"/>
</dbReference>
<dbReference type="InterPro" id="IPR036599">
    <property type="entry name" value="DNA_ligase_N_sf"/>
</dbReference>
<dbReference type="GO" id="GO:0003910">
    <property type="term" value="F:DNA ligase (ATP) activity"/>
    <property type="evidence" value="ECO:0007669"/>
    <property type="project" value="UniProtKB-EC"/>
</dbReference>
<dbReference type="STRING" id="1354746.A0A0B2UMW7"/>
<evidence type="ECO:0000256" key="9">
    <source>
        <dbReference type="ARBA" id="ARBA00023172"/>
    </source>
</evidence>
<dbReference type="OrthoDB" id="206088at2759"/>
<dbReference type="GO" id="GO:0003677">
    <property type="term" value="F:DNA binding"/>
    <property type="evidence" value="ECO:0007669"/>
    <property type="project" value="InterPro"/>
</dbReference>
<dbReference type="FunCoup" id="A0A0B2UMW7">
    <property type="interactions" value="196"/>
</dbReference>
<comment type="similarity">
    <text evidence="2 15">Belongs to the ATP-dependent DNA ligase family.</text>
</comment>
<dbReference type="InParanoid" id="A0A0B2UMW7"/>
<evidence type="ECO:0000313" key="17">
    <source>
        <dbReference type="EMBL" id="KHN70280.1"/>
    </source>
</evidence>
<dbReference type="Pfam" id="PF04679">
    <property type="entry name" value="DNA_ligase_A_C"/>
    <property type="match status" value="1"/>
</dbReference>
<dbReference type="PROSITE" id="PS50160">
    <property type="entry name" value="DNA_LIGASE_A3"/>
    <property type="match status" value="1"/>
</dbReference>
<proteinExistence type="inferred from homology"/>
<dbReference type="Pfam" id="PF01068">
    <property type="entry name" value="DNA_ligase_A_M"/>
    <property type="match status" value="1"/>
</dbReference>
<dbReference type="RefSeq" id="XP_014564322.1">
    <property type="nucleotide sequence ID" value="XM_014708836.1"/>
</dbReference>
<evidence type="ECO:0000256" key="11">
    <source>
        <dbReference type="ARBA" id="ARBA00023242"/>
    </source>
</evidence>
<dbReference type="InterPro" id="IPR050191">
    <property type="entry name" value="ATP-dep_DNA_ligase"/>
</dbReference>
<dbReference type="HOGENOM" id="CLU_005138_4_1_1"/>
<evidence type="ECO:0000256" key="2">
    <source>
        <dbReference type="ARBA" id="ARBA00007572"/>
    </source>
</evidence>
<dbReference type="Proteomes" id="UP000031056">
    <property type="component" value="Unassembled WGS sequence"/>
</dbReference>
<dbReference type="NCBIfam" id="TIGR00574">
    <property type="entry name" value="dnl1"/>
    <property type="match status" value="1"/>
</dbReference>
<dbReference type="GO" id="GO:0006281">
    <property type="term" value="P:DNA repair"/>
    <property type="evidence" value="ECO:0007669"/>
    <property type="project" value="UniProtKB-KW"/>
</dbReference>
<evidence type="ECO:0000256" key="1">
    <source>
        <dbReference type="ARBA" id="ARBA00004123"/>
    </source>
</evidence>
<keyword evidence="7 14" id="KW-0227">DNA damage</keyword>
<evidence type="ECO:0000259" key="16">
    <source>
        <dbReference type="PROSITE" id="PS50160"/>
    </source>
</evidence>
<dbReference type="FunFam" id="2.40.50.140:FF:000062">
    <property type="entry name" value="DNA ligase"/>
    <property type="match status" value="1"/>
</dbReference>
<dbReference type="GeneID" id="26261213"/>
<keyword evidence="8 14" id="KW-0067">ATP-binding</keyword>
<dbReference type="PROSITE" id="PS00697">
    <property type="entry name" value="DNA_LIGASE_A1"/>
    <property type="match status" value="1"/>
</dbReference>
<dbReference type="GO" id="GO:0006273">
    <property type="term" value="P:lagging strand elongation"/>
    <property type="evidence" value="ECO:0007669"/>
    <property type="project" value="TreeGrafter"/>
</dbReference>
<dbReference type="GO" id="GO:0005634">
    <property type="term" value="C:nucleus"/>
    <property type="evidence" value="ECO:0007669"/>
    <property type="project" value="UniProtKB-SubCell"/>
</dbReference>
<evidence type="ECO:0000256" key="13">
    <source>
        <dbReference type="ARBA" id="ARBA00034003"/>
    </source>
</evidence>
<comment type="caution">
    <text evidence="17">The sequence shown here is derived from an EMBL/GenBank/DDBJ whole genome shotgun (WGS) entry which is preliminary data.</text>
</comment>
<evidence type="ECO:0000256" key="12">
    <source>
        <dbReference type="ARBA" id="ARBA00023306"/>
    </source>
</evidence>
<evidence type="ECO:0000256" key="10">
    <source>
        <dbReference type="ARBA" id="ARBA00023204"/>
    </source>
</evidence>
<dbReference type="CDD" id="cd07900">
    <property type="entry name" value="Adenylation_DNA_ligase_I_Euk"/>
    <property type="match status" value="1"/>
</dbReference>
<protein>
    <recommendedName>
        <fullName evidence="14">DNA ligase</fullName>
        <ecNumber evidence="14">6.5.1.1</ecNumber>
    </recommendedName>
</protein>
<organism evidence="17 18">
    <name type="scientific">Ordospora colligata OC4</name>
    <dbReference type="NCBI Taxonomy" id="1354746"/>
    <lineage>
        <taxon>Eukaryota</taxon>
        <taxon>Fungi</taxon>
        <taxon>Fungi incertae sedis</taxon>
        <taxon>Microsporidia</taxon>
        <taxon>Ordosporidae</taxon>
        <taxon>Ordospora</taxon>
    </lineage>
</organism>
<dbReference type="InterPro" id="IPR000977">
    <property type="entry name" value="DNA_ligase_ATP-dep"/>
</dbReference>
<dbReference type="AlphaFoldDB" id="A0A0B2UMW7"/>
<evidence type="ECO:0000256" key="7">
    <source>
        <dbReference type="ARBA" id="ARBA00022763"/>
    </source>
</evidence>
<keyword evidence="3 14" id="KW-0436">Ligase</keyword>
<dbReference type="InterPro" id="IPR016059">
    <property type="entry name" value="DNA_ligase_ATP-dep_CS"/>
</dbReference>
<dbReference type="EMBL" id="JOKQ01000002">
    <property type="protein sequence ID" value="KHN70280.1"/>
    <property type="molecule type" value="Genomic_DNA"/>
</dbReference>
<comment type="catalytic activity">
    <reaction evidence="13 14">
        <text>ATP + (deoxyribonucleotide)n-3'-hydroxyl + 5'-phospho-(deoxyribonucleotide)m = (deoxyribonucleotide)n+m + AMP + diphosphate.</text>
        <dbReference type="EC" id="6.5.1.1"/>
    </reaction>
</comment>
<dbReference type="InterPro" id="IPR012308">
    <property type="entry name" value="DNA_ligase_ATP-dep_N"/>
</dbReference>
<keyword evidence="10 14" id="KW-0234">DNA repair</keyword>